<organism evidence="3 4">
    <name type="scientific">Aspergillus sclerotialis</name>
    <dbReference type="NCBI Taxonomy" id="2070753"/>
    <lineage>
        <taxon>Eukaryota</taxon>
        <taxon>Fungi</taxon>
        <taxon>Dikarya</taxon>
        <taxon>Ascomycota</taxon>
        <taxon>Pezizomycotina</taxon>
        <taxon>Eurotiomycetes</taxon>
        <taxon>Eurotiomycetidae</taxon>
        <taxon>Eurotiales</taxon>
        <taxon>Aspergillaceae</taxon>
        <taxon>Aspergillus</taxon>
        <taxon>Aspergillus subgen. Polypaecilum</taxon>
    </lineage>
</organism>
<gene>
    <name evidence="3" type="ORF">PHISCL_03660</name>
</gene>
<keyword evidence="4" id="KW-1185">Reference proteome</keyword>
<proteinExistence type="inferred from homology"/>
<feature type="chain" id="PRO_5017098146" description="Hydrophobin" evidence="2">
    <location>
        <begin position="17"/>
        <end position="156"/>
    </location>
</feature>
<keyword evidence="2" id="KW-0964">Secreted</keyword>
<accession>A0A3A3A1I1</accession>
<dbReference type="GO" id="GO:0005199">
    <property type="term" value="F:structural constituent of cell wall"/>
    <property type="evidence" value="ECO:0007669"/>
    <property type="project" value="InterPro"/>
</dbReference>
<evidence type="ECO:0000313" key="4">
    <source>
        <dbReference type="Proteomes" id="UP000266188"/>
    </source>
</evidence>
<dbReference type="Pfam" id="PF01185">
    <property type="entry name" value="Hydrophobin"/>
    <property type="match status" value="1"/>
</dbReference>
<comment type="similarity">
    <text evidence="2">Belongs to the fungal hydrophobin family.</text>
</comment>
<name>A0A3A3A1I1_9EURO</name>
<sequence length="156" mass="15925">MKIFAVAATLVAAVTATPSGYGGWGYPGGGRWGGGLGGWRGGWGGHHRGGWGGWGLPDDFTTQHASNVCGNGNVIQCCNNANYRSNWGPDDTELFSSRFASPTQGDGLFSGCNTINIGSPGTVNNMCSTNAVCCNENQDTDGLGGGQLCTALGAMI</sequence>
<dbReference type="Proteomes" id="UP000266188">
    <property type="component" value="Unassembled WGS sequence"/>
</dbReference>
<dbReference type="AlphaFoldDB" id="A0A3A3A1I1"/>
<dbReference type="GO" id="GO:0009277">
    <property type="term" value="C:fungal-type cell wall"/>
    <property type="evidence" value="ECO:0007669"/>
    <property type="project" value="InterPro"/>
</dbReference>
<dbReference type="EMBL" id="MVGC01000097">
    <property type="protein sequence ID" value="RJE24005.1"/>
    <property type="molecule type" value="Genomic_DNA"/>
</dbReference>
<dbReference type="InterPro" id="IPR001338">
    <property type="entry name" value="Class_I_Hydrophobin"/>
</dbReference>
<keyword evidence="1 2" id="KW-1015">Disulfide bond</keyword>
<feature type="signal peptide" evidence="2">
    <location>
        <begin position="1"/>
        <end position="16"/>
    </location>
</feature>
<comment type="subcellular location">
    <subcellularLocation>
        <location evidence="2">Secreted</location>
        <location evidence="2">Cell wall</location>
    </subcellularLocation>
</comment>
<protein>
    <recommendedName>
        <fullName evidence="2">Hydrophobin</fullName>
    </recommendedName>
</protein>
<evidence type="ECO:0000256" key="2">
    <source>
        <dbReference type="RuleBase" id="RU365009"/>
    </source>
</evidence>
<reference evidence="4" key="1">
    <citation type="submission" date="2017-02" db="EMBL/GenBank/DDBJ databases">
        <authorList>
            <person name="Tafer H."/>
            <person name="Lopandic K."/>
        </authorList>
    </citation>
    <scope>NUCLEOTIDE SEQUENCE [LARGE SCALE GENOMIC DNA]</scope>
    <source>
        <strain evidence="4">CBS 366.77</strain>
    </source>
</reference>
<evidence type="ECO:0000256" key="1">
    <source>
        <dbReference type="ARBA" id="ARBA00023157"/>
    </source>
</evidence>
<comment type="caution">
    <text evidence="3">The sequence shown here is derived from an EMBL/GenBank/DDBJ whole genome shotgun (WGS) entry which is preliminary data.</text>
</comment>
<keyword evidence="2" id="KW-0732">Signal</keyword>
<keyword evidence="2" id="KW-0134">Cell wall</keyword>
<evidence type="ECO:0000313" key="3">
    <source>
        <dbReference type="EMBL" id="RJE24005.1"/>
    </source>
</evidence>
<dbReference type="OrthoDB" id="4225815at2759"/>